<name>A0ABR4NVH3_9SACH</name>
<evidence type="ECO:0000313" key="7">
    <source>
        <dbReference type="EMBL" id="KAL3232688.1"/>
    </source>
</evidence>
<dbReference type="InterPro" id="IPR052241">
    <property type="entry name" value="SLC66/Scramblase_ANY1"/>
</dbReference>
<organism evidence="7 8">
    <name type="scientific">Nakaseomyces bracarensis</name>
    <dbReference type="NCBI Taxonomy" id="273131"/>
    <lineage>
        <taxon>Eukaryota</taxon>
        <taxon>Fungi</taxon>
        <taxon>Dikarya</taxon>
        <taxon>Ascomycota</taxon>
        <taxon>Saccharomycotina</taxon>
        <taxon>Saccharomycetes</taxon>
        <taxon>Saccharomycetales</taxon>
        <taxon>Saccharomycetaceae</taxon>
        <taxon>Nakaseomyces</taxon>
    </lineage>
</organism>
<dbReference type="PANTHER" id="PTHR14856">
    <property type="entry name" value="PQ-LOOP REPEAT-CONTAINING PROTEIN 1-LIKE PROTEIN"/>
    <property type="match status" value="1"/>
</dbReference>
<dbReference type="Pfam" id="PF04193">
    <property type="entry name" value="PQ-loop"/>
    <property type="match status" value="1"/>
</dbReference>
<dbReference type="PANTHER" id="PTHR14856:SF9">
    <property type="entry name" value="PQ-LOOP REPEAT-CONTAINING PROTEIN 1"/>
    <property type="match status" value="1"/>
</dbReference>
<comment type="subcellular location">
    <subcellularLocation>
        <location evidence="1">Membrane</location>
        <topology evidence="1">Multi-pass membrane protein</topology>
    </subcellularLocation>
</comment>
<dbReference type="Gene3D" id="1.20.1280.290">
    <property type="match status" value="1"/>
</dbReference>
<accession>A0ABR4NVH3</accession>
<feature type="transmembrane region" description="Helical" evidence="6">
    <location>
        <begin position="284"/>
        <end position="305"/>
    </location>
</feature>
<reference evidence="7 8" key="1">
    <citation type="submission" date="2024-05" db="EMBL/GenBank/DDBJ databases">
        <title>Long read based assembly of the Candida bracarensis genome reveals expanded adhesin content.</title>
        <authorList>
            <person name="Marcet-Houben M."/>
            <person name="Ksiezopolska E."/>
            <person name="Gabaldon T."/>
        </authorList>
    </citation>
    <scope>NUCLEOTIDE SEQUENCE [LARGE SCALE GENOMIC DNA]</scope>
    <source>
        <strain evidence="7 8">CBM6</strain>
    </source>
</reference>
<feature type="transmembrane region" description="Helical" evidence="6">
    <location>
        <begin position="253"/>
        <end position="272"/>
    </location>
</feature>
<evidence type="ECO:0000256" key="1">
    <source>
        <dbReference type="ARBA" id="ARBA00004141"/>
    </source>
</evidence>
<keyword evidence="8" id="KW-1185">Reference proteome</keyword>
<feature type="region of interest" description="Disordered" evidence="5">
    <location>
        <begin position="418"/>
        <end position="447"/>
    </location>
</feature>
<evidence type="ECO:0000256" key="2">
    <source>
        <dbReference type="ARBA" id="ARBA00022692"/>
    </source>
</evidence>
<keyword evidence="4 6" id="KW-0472">Membrane</keyword>
<gene>
    <name evidence="7" type="ORF">RNJ44_04604</name>
</gene>
<feature type="transmembrane region" description="Helical" evidence="6">
    <location>
        <begin position="312"/>
        <end position="334"/>
    </location>
</feature>
<evidence type="ECO:0000256" key="5">
    <source>
        <dbReference type="SAM" id="MobiDB-lite"/>
    </source>
</evidence>
<evidence type="ECO:0000313" key="8">
    <source>
        <dbReference type="Proteomes" id="UP001623330"/>
    </source>
</evidence>
<keyword evidence="3 6" id="KW-1133">Transmembrane helix</keyword>
<feature type="transmembrane region" description="Helical" evidence="6">
    <location>
        <begin position="222"/>
        <end position="241"/>
    </location>
</feature>
<keyword evidence="2 6" id="KW-0812">Transmembrane</keyword>
<comment type="caution">
    <text evidence="7">The sequence shown here is derived from an EMBL/GenBank/DDBJ whole genome shotgun (WGS) entry which is preliminary data.</text>
</comment>
<feature type="transmembrane region" description="Helical" evidence="6">
    <location>
        <begin position="109"/>
        <end position="129"/>
    </location>
</feature>
<sequence length="447" mass="51968">MDEIVQEQELSAANKLVEMAGDAVNNHASYTDTLTSYLPRWDPYYVPEWLTVTMTYVFSCTPLFSYGTTVISVERSKTALGFSIDICATMLIASILRISYYFIEPFEIALLRQSMCMVFIQIILLRTTLKYRPEEYKYDNLQTVEPFTQLIHDVWFEYFAIRSKPTMFSEEWRNLLKSLSFKRLLGFSIKITLVFVYKFLKFFDPSFKRIWSFWQWNDDRMYWKFLVIFALFQFFFTFLILNWEDLTHSIGPVIGALGLLIESLLPLPQISILYKLKSVQGFKLILLVSWLCGDTYKLFFLLVLGNRKRSSLFVFFALFQMSLDFYIGGQYIYYKFYYNPEGTVVGGNGFTSTSASTSSPADQVIDMSQTTPKLYDSDTYPGIPMVEKEPLTIDTGSPKFLKDEVTSSGRRLSITQVHMSPQASRHASISNLYKDDKQKNHPQHFSM</sequence>
<feature type="transmembrane region" description="Helical" evidence="6">
    <location>
        <begin position="49"/>
        <end position="67"/>
    </location>
</feature>
<feature type="transmembrane region" description="Helical" evidence="6">
    <location>
        <begin position="79"/>
        <end position="103"/>
    </location>
</feature>
<evidence type="ECO:0000256" key="6">
    <source>
        <dbReference type="SAM" id="Phobius"/>
    </source>
</evidence>
<evidence type="ECO:0000256" key="3">
    <source>
        <dbReference type="ARBA" id="ARBA00022989"/>
    </source>
</evidence>
<protein>
    <submittedName>
        <fullName evidence="7">Uncharacterized protein</fullName>
    </submittedName>
</protein>
<dbReference type="EMBL" id="JBEVYD010000005">
    <property type="protein sequence ID" value="KAL3232688.1"/>
    <property type="molecule type" value="Genomic_DNA"/>
</dbReference>
<dbReference type="Proteomes" id="UP001623330">
    <property type="component" value="Unassembled WGS sequence"/>
</dbReference>
<dbReference type="InterPro" id="IPR006603">
    <property type="entry name" value="PQ-loop_rpt"/>
</dbReference>
<evidence type="ECO:0000256" key="4">
    <source>
        <dbReference type="ARBA" id="ARBA00023136"/>
    </source>
</evidence>
<feature type="transmembrane region" description="Helical" evidence="6">
    <location>
        <begin position="184"/>
        <end position="202"/>
    </location>
</feature>
<feature type="compositionally biased region" description="Polar residues" evidence="5">
    <location>
        <begin position="418"/>
        <end position="431"/>
    </location>
</feature>
<proteinExistence type="predicted"/>